<gene>
    <name evidence="1" type="ORF">PENSTE_c026G10337</name>
</gene>
<sequence>MLRNSTVFDTESTNNYLAVAVTSDLGNGTDWTVAESDELFAKSDRDTATMYRETILGLQRKMKNNELERLSVYECQQAYFSSVIPGRSNVLLIEGDSSATSPVIAVWDNQFIYDEGETYDWTRC</sequence>
<name>A0A1V6SQD0_9EURO</name>
<keyword evidence="2" id="KW-1185">Reference proteome</keyword>
<reference evidence="2" key="1">
    <citation type="journal article" date="2017" name="Nat. Microbiol.">
        <title>Global analysis of biosynthetic gene clusters reveals vast potential of secondary metabolite production in Penicillium species.</title>
        <authorList>
            <person name="Nielsen J.C."/>
            <person name="Grijseels S."/>
            <person name="Prigent S."/>
            <person name="Ji B."/>
            <person name="Dainat J."/>
            <person name="Nielsen K.F."/>
            <person name="Frisvad J.C."/>
            <person name="Workman M."/>
            <person name="Nielsen J."/>
        </authorList>
    </citation>
    <scope>NUCLEOTIDE SEQUENCE [LARGE SCALE GENOMIC DNA]</scope>
    <source>
        <strain evidence="2">IBT 24891</strain>
    </source>
</reference>
<organism evidence="1 2">
    <name type="scientific">Penicillium steckii</name>
    <dbReference type="NCBI Taxonomy" id="303698"/>
    <lineage>
        <taxon>Eukaryota</taxon>
        <taxon>Fungi</taxon>
        <taxon>Dikarya</taxon>
        <taxon>Ascomycota</taxon>
        <taxon>Pezizomycotina</taxon>
        <taxon>Eurotiomycetes</taxon>
        <taxon>Eurotiomycetidae</taxon>
        <taxon>Eurotiales</taxon>
        <taxon>Aspergillaceae</taxon>
        <taxon>Penicillium</taxon>
    </lineage>
</organism>
<dbReference type="AlphaFoldDB" id="A0A1V6SQD0"/>
<evidence type="ECO:0000313" key="2">
    <source>
        <dbReference type="Proteomes" id="UP000191285"/>
    </source>
</evidence>
<comment type="caution">
    <text evidence="1">The sequence shown here is derived from an EMBL/GenBank/DDBJ whole genome shotgun (WGS) entry which is preliminary data.</text>
</comment>
<dbReference type="Proteomes" id="UP000191285">
    <property type="component" value="Unassembled WGS sequence"/>
</dbReference>
<proteinExistence type="predicted"/>
<dbReference type="EMBL" id="MLKD01000026">
    <property type="protein sequence ID" value="OQE15869.1"/>
    <property type="molecule type" value="Genomic_DNA"/>
</dbReference>
<accession>A0A1V6SQD0</accession>
<evidence type="ECO:0000313" key="1">
    <source>
        <dbReference type="EMBL" id="OQE15869.1"/>
    </source>
</evidence>
<protein>
    <submittedName>
        <fullName evidence="1">Uncharacterized protein</fullName>
    </submittedName>
</protein>
<dbReference type="OrthoDB" id="5429634at2759"/>